<feature type="transmembrane region" description="Helical" evidence="1">
    <location>
        <begin position="170"/>
        <end position="192"/>
    </location>
</feature>
<dbReference type="RefSeq" id="WP_129687450.1">
    <property type="nucleotide sequence ID" value="NZ_LR214970.1"/>
</dbReference>
<keyword evidence="1" id="KW-1133">Transmembrane helix</keyword>
<keyword evidence="1" id="KW-0472">Membrane</keyword>
<feature type="transmembrane region" description="Helical" evidence="1">
    <location>
        <begin position="78"/>
        <end position="102"/>
    </location>
</feature>
<dbReference type="Proteomes" id="UP000290942">
    <property type="component" value="Chromosome"/>
</dbReference>
<accession>A0A449A8E8</accession>
<feature type="transmembrane region" description="Helical" evidence="1">
    <location>
        <begin position="114"/>
        <end position="136"/>
    </location>
</feature>
<reference evidence="2 3" key="1">
    <citation type="submission" date="2019-01" db="EMBL/GenBank/DDBJ databases">
        <authorList>
            <consortium name="Pathogen Informatics"/>
        </authorList>
    </citation>
    <scope>NUCLEOTIDE SEQUENCE [LARGE SCALE GENOMIC DNA]</scope>
    <source>
        <strain evidence="2 3">NCTC10122</strain>
    </source>
</reference>
<dbReference type="AlphaFoldDB" id="A0A449A8E8"/>
<keyword evidence="1" id="KW-0812">Transmembrane</keyword>
<evidence type="ECO:0000256" key="1">
    <source>
        <dbReference type="SAM" id="Phobius"/>
    </source>
</evidence>
<proteinExistence type="predicted"/>
<evidence type="ECO:0000313" key="2">
    <source>
        <dbReference type="EMBL" id="VEU60501.1"/>
    </source>
</evidence>
<dbReference type="NCBIfam" id="NF045951">
    <property type="entry name" value="MAG0110_fam"/>
    <property type="match status" value="1"/>
</dbReference>
<feature type="transmembrane region" description="Helical" evidence="1">
    <location>
        <begin position="12"/>
        <end position="40"/>
    </location>
</feature>
<feature type="transmembrane region" description="Helical" evidence="1">
    <location>
        <begin position="52"/>
        <end position="72"/>
    </location>
</feature>
<organism evidence="2 3">
    <name type="scientific">Mycoplasmopsis bovigenitalium</name>
    <dbReference type="NCBI Taxonomy" id="2112"/>
    <lineage>
        <taxon>Bacteria</taxon>
        <taxon>Bacillati</taxon>
        <taxon>Mycoplasmatota</taxon>
        <taxon>Mycoplasmoidales</taxon>
        <taxon>Metamycoplasmataceae</taxon>
        <taxon>Mycoplasmopsis</taxon>
    </lineage>
</organism>
<gene>
    <name evidence="2" type="ORF">NCTC10122_00091</name>
</gene>
<sequence length="239" mass="27394">MNKTKSTYKATFANTILCGSLISFGIYLTIAIFGGITFTLNKAYLLSNTWSVIVYIVAAILSTALLFAILITGPLWNVYVLGIFSSISMFFVGFLTLGYVFNRFLTLEVETWKILSVLFIPAAVMMLTGTLAYYNLINFKKIWITLILLFITSIIIALTIFFVSNKNLVYVLYSLVACAIFSAYMAIDWFLITRFNRKYKEFGNEFLSLKNAIKMSMYFGFKLSYDYVMIVYYISRIFK</sequence>
<feature type="transmembrane region" description="Helical" evidence="1">
    <location>
        <begin position="142"/>
        <end position="163"/>
    </location>
</feature>
<protein>
    <recommendedName>
        <fullName evidence="4">Inhibitor of apoptosis-promoting Bax1</fullName>
    </recommendedName>
</protein>
<name>A0A449A8E8_9BACT</name>
<evidence type="ECO:0000313" key="3">
    <source>
        <dbReference type="Proteomes" id="UP000290942"/>
    </source>
</evidence>
<evidence type="ECO:0008006" key="4">
    <source>
        <dbReference type="Google" id="ProtNLM"/>
    </source>
</evidence>
<dbReference type="EMBL" id="LR214970">
    <property type="protein sequence ID" value="VEU60501.1"/>
    <property type="molecule type" value="Genomic_DNA"/>
</dbReference>